<organism evidence="9 10">
    <name type="scientific">Candidatus Gallimonas intestinavium</name>
    <dbReference type="NCBI Taxonomy" id="2838603"/>
    <lineage>
        <taxon>Bacteria</taxon>
        <taxon>Bacillati</taxon>
        <taxon>Bacillota</taxon>
        <taxon>Clostridia</taxon>
        <taxon>Candidatus Gallimonas</taxon>
    </lineage>
</organism>
<reference evidence="9" key="2">
    <citation type="submission" date="2021-04" db="EMBL/GenBank/DDBJ databases">
        <authorList>
            <person name="Gilroy R."/>
        </authorList>
    </citation>
    <scope>NUCLEOTIDE SEQUENCE</scope>
    <source>
        <strain evidence="9">ChiW7-2402</strain>
    </source>
</reference>
<dbReference type="EMBL" id="DXBB01000024">
    <property type="protein sequence ID" value="HIZ72180.1"/>
    <property type="molecule type" value="Genomic_DNA"/>
</dbReference>
<comment type="caution">
    <text evidence="7">Lacks conserved residue(s) required for the propagation of feature annotation.</text>
</comment>
<dbReference type="CDD" id="cd21147">
    <property type="entry name" value="RsmF_methylt_CTD1"/>
    <property type="match status" value="1"/>
</dbReference>
<dbReference type="GO" id="GO:0001510">
    <property type="term" value="P:RNA methylation"/>
    <property type="evidence" value="ECO:0007669"/>
    <property type="project" value="InterPro"/>
</dbReference>
<dbReference type="SUPFAM" id="SSF53335">
    <property type="entry name" value="S-adenosyl-L-methionine-dependent methyltransferases"/>
    <property type="match status" value="1"/>
</dbReference>
<dbReference type="InterPro" id="IPR023267">
    <property type="entry name" value="RCMT"/>
</dbReference>
<dbReference type="CDD" id="cd02440">
    <property type="entry name" value="AdoMet_MTases"/>
    <property type="match status" value="1"/>
</dbReference>
<dbReference type="PROSITE" id="PS01153">
    <property type="entry name" value="NOL1_NOP2_SUN"/>
    <property type="match status" value="1"/>
</dbReference>
<dbReference type="InterPro" id="IPR049560">
    <property type="entry name" value="MeTrfase_RsmB-F_NOP2_cat"/>
</dbReference>
<keyword evidence="5 7" id="KW-0949">S-adenosyl-L-methionine</keyword>
<evidence type="ECO:0000256" key="5">
    <source>
        <dbReference type="ARBA" id="ARBA00022691"/>
    </source>
</evidence>
<feature type="domain" description="SAM-dependent MTase RsmB/NOP-type" evidence="8">
    <location>
        <begin position="11"/>
        <end position="315"/>
    </location>
</feature>
<evidence type="ECO:0000313" key="9">
    <source>
        <dbReference type="EMBL" id="HIZ72180.1"/>
    </source>
</evidence>
<dbReference type="Gene3D" id="2.30.130.60">
    <property type="match status" value="1"/>
</dbReference>
<comment type="similarity">
    <text evidence="1 7">Belongs to the class I-like SAM-binding methyltransferase superfamily. RsmB/NOP family.</text>
</comment>
<dbReference type="InterPro" id="IPR031340">
    <property type="entry name" value="RsmF_methylt_CI"/>
</dbReference>
<evidence type="ECO:0000256" key="1">
    <source>
        <dbReference type="ARBA" id="ARBA00007494"/>
    </source>
</evidence>
<dbReference type="Gene3D" id="3.40.50.150">
    <property type="entry name" value="Vaccinia Virus protein VP39"/>
    <property type="match status" value="1"/>
</dbReference>
<dbReference type="Proteomes" id="UP000824102">
    <property type="component" value="Unassembled WGS sequence"/>
</dbReference>
<dbReference type="AlphaFoldDB" id="A0A9D2G4G2"/>
<comment type="caution">
    <text evidence="9">The sequence shown here is derived from an EMBL/GenBank/DDBJ whole genome shotgun (WGS) entry which is preliminary data.</text>
</comment>
<feature type="active site" description="Nucleophile" evidence="7">
    <location>
        <position position="231"/>
    </location>
</feature>
<evidence type="ECO:0000313" key="10">
    <source>
        <dbReference type="Proteomes" id="UP000824102"/>
    </source>
</evidence>
<feature type="binding site" evidence="7">
    <location>
        <begin position="109"/>
        <end position="115"/>
    </location>
    <ligand>
        <name>S-adenosyl-L-methionine</name>
        <dbReference type="ChEBI" id="CHEBI:59789"/>
    </ligand>
</feature>
<gene>
    <name evidence="9" type="ORF">H9964_01205</name>
</gene>
<dbReference type="Pfam" id="PF01189">
    <property type="entry name" value="Methyltr_RsmB-F"/>
    <property type="match status" value="1"/>
</dbReference>
<dbReference type="PRINTS" id="PR02008">
    <property type="entry name" value="RCMTFAMILY"/>
</dbReference>
<keyword evidence="4 7" id="KW-0808">Transferase</keyword>
<keyword evidence="2" id="KW-0963">Cytoplasm</keyword>
<dbReference type="GO" id="GO:0003723">
    <property type="term" value="F:RNA binding"/>
    <property type="evidence" value="ECO:0007669"/>
    <property type="project" value="UniProtKB-UniRule"/>
</dbReference>
<dbReference type="GO" id="GO:0008173">
    <property type="term" value="F:RNA methyltransferase activity"/>
    <property type="evidence" value="ECO:0007669"/>
    <property type="project" value="InterPro"/>
</dbReference>
<dbReference type="PROSITE" id="PS51686">
    <property type="entry name" value="SAM_MT_RSMB_NOP"/>
    <property type="match status" value="1"/>
</dbReference>
<evidence type="ECO:0000256" key="2">
    <source>
        <dbReference type="ARBA" id="ARBA00022490"/>
    </source>
</evidence>
<name>A0A9D2G4G2_9FIRM</name>
<dbReference type="InterPro" id="IPR029063">
    <property type="entry name" value="SAM-dependent_MTases_sf"/>
</dbReference>
<protein>
    <submittedName>
        <fullName evidence="9">RsmF rRNA methyltransferase first C-terminal domain-containing protein</fullName>
    </submittedName>
</protein>
<keyword evidence="6 7" id="KW-0694">RNA-binding</keyword>
<reference evidence="9" key="1">
    <citation type="journal article" date="2021" name="PeerJ">
        <title>Extensive microbial diversity within the chicken gut microbiome revealed by metagenomics and culture.</title>
        <authorList>
            <person name="Gilroy R."/>
            <person name="Ravi A."/>
            <person name="Getino M."/>
            <person name="Pursley I."/>
            <person name="Horton D.L."/>
            <person name="Alikhan N.F."/>
            <person name="Baker D."/>
            <person name="Gharbi K."/>
            <person name="Hall N."/>
            <person name="Watson M."/>
            <person name="Adriaenssens E.M."/>
            <person name="Foster-Nyarko E."/>
            <person name="Jarju S."/>
            <person name="Secka A."/>
            <person name="Antonio M."/>
            <person name="Oren A."/>
            <person name="Chaudhuri R.R."/>
            <person name="La Ragione R."/>
            <person name="Hildebrand F."/>
            <person name="Pallen M.J."/>
        </authorList>
    </citation>
    <scope>NUCLEOTIDE SEQUENCE</scope>
    <source>
        <strain evidence="9">ChiW7-2402</strain>
    </source>
</reference>
<accession>A0A9D2G4G2</accession>
<dbReference type="InterPro" id="IPR001678">
    <property type="entry name" value="MeTrfase_RsmB-F_NOP2_dom"/>
</dbReference>
<feature type="binding site" evidence="7">
    <location>
        <position position="133"/>
    </location>
    <ligand>
        <name>S-adenosyl-L-methionine</name>
        <dbReference type="ChEBI" id="CHEBI:59789"/>
    </ligand>
</feature>
<sequence>MTLPEAFLKRMEGELKEQFPAFLRSLEEPPVKGVRANLLKCSEEEFSRLAPFPLGERVPWAEGGFYCPEERPGAYAEHFAGLYYCQEPSAMCAAPLLQVQPGERVLDLCAAPGGKTTQLAARMRGQGVLVANEYVFDRAKILSQNVERMGITNCAVVSASTEELAEALGGYFDKVLVDAPCSGEGMFRKDPDAIAEWSEENVARCIARQHDILDDAARLVRAGGRLVYSTCTFARGEDEEQVENFLARHPAFALLEQHRLLPHEVKGEGHFAALLEKRGEDDLCDGPCRVRPFPVRRDRAAERAWGEFAADFFKVLPEGTLTTLPDGRMYLLPEGLPALPGRVVRAGRELGEYNGKRFTPAHALAMSAGREGVRRFLALGRGEAERYLHGEALALDGLFSEAEAAATGSGWCVVGLGAYPLGLGKIAGGMLKNHLPKALRAAKLS</sequence>
<dbReference type="Pfam" id="PF17125">
    <property type="entry name" value="Methyltr_RsmF_N"/>
    <property type="match status" value="1"/>
</dbReference>
<dbReference type="Pfam" id="PF13636">
    <property type="entry name" value="Methyltranf_PUA"/>
    <property type="match status" value="1"/>
</dbReference>
<dbReference type="InterPro" id="IPR027391">
    <property type="entry name" value="Nol1_Nop2_Fmu_2"/>
</dbReference>
<proteinExistence type="inferred from homology"/>
<dbReference type="PANTHER" id="PTHR22807">
    <property type="entry name" value="NOP2 YEAST -RELATED NOL1/NOP2/FMU SUN DOMAIN-CONTAINING"/>
    <property type="match status" value="1"/>
</dbReference>
<dbReference type="InterPro" id="IPR018314">
    <property type="entry name" value="RsmB/NOL1/NOP2-like_CS"/>
</dbReference>
<evidence type="ECO:0000256" key="3">
    <source>
        <dbReference type="ARBA" id="ARBA00022603"/>
    </source>
</evidence>
<evidence type="ECO:0000256" key="4">
    <source>
        <dbReference type="ARBA" id="ARBA00022679"/>
    </source>
</evidence>
<evidence type="ECO:0000256" key="6">
    <source>
        <dbReference type="ARBA" id="ARBA00022884"/>
    </source>
</evidence>
<evidence type="ECO:0000259" key="8">
    <source>
        <dbReference type="PROSITE" id="PS51686"/>
    </source>
</evidence>
<dbReference type="Gene3D" id="3.30.70.1170">
    <property type="entry name" value="Sun protein, domain 3"/>
    <property type="match status" value="1"/>
</dbReference>
<dbReference type="InterPro" id="IPR031341">
    <property type="entry name" value="Methyltr_RsmF_N"/>
</dbReference>
<feature type="binding site" evidence="7">
    <location>
        <position position="178"/>
    </location>
    <ligand>
        <name>S-adenosyl-L-methionine</name>
        <dbReference type="ChEBI" id="CHEBI:59789"/>
    </ligand>
</feature>
<dbReference type="Pfam" id="PF17126">
    <property type="entry name" value="RsmF_methylt_CI"/>
    <property type="match status" value="1"/>
</dbReference>
<evidence type="ECO:0000256" key="7">
    <source>
        <dbReference type="PROSITE-ProRule" id="PRU01023"/>
    </source>
</evidence>
<keyword evidence="3 7" id="KW-0489">Methyltransferase</keyword>
<dbReference type="PANTHER" id="PTHR22807:SF30">
    <property type="entry name" value="28S RRNA (CYTOSINE(4447)-C(5))-METHYLTRANSFERASE-RELATED"/>
    <property type="match status" value="1"/>
</dbReference>